<dbReference type="Gene3D" id="3.20.20.30">
    <property type="entry name" value="Luciferase-like domain"/>
    <property type="match status" value="1"/>
</dbReference>
<evidence type="ECO:0000259" key="5">
    <source>
        <dbReference type="Pfam" id="PF00296"/>
    </source>
</evidence>
<dbReference type="RefSeq" id="WP_189171644.1">
    <property type="nucleotide sequence ID" value="NZ_BMQB01000010.1"/>
</dbReference>
<name>A0A8J3FCA7_9ACTN</name>
<gene>
    <name evidence="6" type="primary">ssuD</name>
    <name evidence="6" type="ORF">GCM10010123_38990</name>
</gene>
<keyword evidence="3" id="KW-0560">Oxidoreductase</keyword>
<dbReference type="Proteomes" id="UP000649739">
    <property type="component" value="Unassembled WGS sequence"/>
</dbReference>
<keyword evidence="4" id="KW-0503">Monooxygenase</keyword>
<protein>
    <submittedName>
        <fullName evidence="6">LLM class F420-dependent oxidoreductase</fullName>
    </submittedName>
</protein>
<dbReference type="InterPro" id="IPR011251">
    <property type="entry name" value="Luciferase-like_dom"/>
</dbReference>
<evidence type="ECO:0000256" key="2">
    <source>
        <dbReference type="ARBA" id="ARBA00022643"/>
    </source>
</evidence>
<evidence type="ECO:0000256" key="4">
    <source>
        <dbReference type="ARBA" id="ARBA00023033"/>
    </source>
</evidence>
<dbReference type="SUPFAM" id="SSF51679">
    <property type="entry name" value="Bacterial luciferase-like"/>
    <property type="match status" value="1"/>
</dbReference>
<dbReference type="GO" id="GO:0008726">
    <property type="term" value="F:alkanesulfonate monooxygenase activity"/>
    <property type="evidence" value="ECO:0007669"/>
    <property type="project" value="TreeGrafter"/>
</dbReference>
<evidence type="ECO:0000313" key="7">
    <source>
        <dbReference type="Proteomes" id="UP000649739"/>
    </source>
</evidence>
<dbReference type="InterPro" id="IPR050172">
    <property type="entry name" value="SsuD_RutA_monooxygenase"/>
</dbReference>
<keyword evidence="2" id="KW-0288">FMN</keyword>
<organism evidence="6 7">
    <name type="scientific">Pilimelia anulata</name>
    <dbReference type="NCBI Taxonomy" id="53371"/>
    <lineage>
        <taxon>Bacteria</taxon>
        <taxon>Bacillati</taxon>
        <taxon>Actinomycetota</taxon>
        <taxon>Actinomycetes</taxon>
        <taxon>Micromonosporales</taxon>
        <taxon>Micromonosporaceae</taxon>
        <taxon>Pilimelia</taxon>
    </lineage>
</organism>
<evidence type="ECO:0000256" key="1">
    <source>
        <dbReference type="ARBA" id="ARBA00022630"/>
    </source>
</evidence>
<keyword evidence="1" id="KW-0285">Flavoprotein</keyword>
<dbReference type="InterPro" id="IPR019952">
    <property type="entry name" value="F420_OxRdatse_Rv1855c_pred"/>
</dbReference>
<dbReference type="NCBIfam" id="TIGR03560">
    <property type="entry name" value="F420_Rv1855c"/>
    <property type="match status" value="1"/>
</dbReference>
<dbReference type="EMBL" id="BMQB01000010">
    <property type="protein sequence ID" value="GGK05321.1"/>
    <property type="molecule type" value="Genomic_DNA"/>
</dbReference>
<sequence length="289" mass="31853">MKLGLHYWNFATPADPALIAPTLRETARIAEEAGIDSFSLMDHYFQMERVAPAEQPMLEGYTALGYVAAVTTRMQLGLLVTGVMYRHPGLLAKIVTTVDTLSGGRAYFGIGASWYEREQHGLGVPVVPMAERFERLEETLRICRQMWSDDNGPFAGRHYELAETLCVPGPVGGRRIPIVIGGGGERKTLRLVAQYGDACNVFGSSVDDVAHKLDVLRGHCREVGREYGEIRPTVMVSRPVLADVDGFLADVDAYAKLGVDEIQLLPDRHPIEFTERIAEQLLPRVTATG</sequence>
<comment type="caution">
    <text evidence="6">The sequence shown here is derived from an EMBL/GenBank/DDBJ whole genome shotgun (WGS) entry which is preliminary data.</text>
</comment>
<dbReference type="AlphaFoldDB" id="A0A8J3FCA7"/>
<dbReference type="Pfam" id="PF00296">
    <property type="entry name" value="Bac_luciferase"/>
    <property type="match status" value="1"/>
</dbReference>
<dbReference type="InterPro" id="IPR036661">
    <property type="entry name" value="Luciferase-like_sf"/>
</dbReference>
<feature type="domain" description="Luciferase-like" evidence="5">
    <location>
        <begin position="23"/>
        <end position="243"/>
    </location>
</feature>
<dbReference type="GO" id="GO:0046306">
    <property type="term" value="P:alkanesulfonate catabolic process"/>
    <property type="evidence" value="ECO:0007669"/>
    <property type="project" value="TreeGrafter"/>
</dbReference>
<dbReference type="PANTHER" id="PTHR42847">
    <property type="entry name" value="ALKANESULFONATE MONOOXYGENASE"/>
    <property type="match status" value="1"/>
</dbReference>
<reference evidence="6" key="2">
    <citation type="submission" date="2020-09" db="EMBL/GenBank/DDBJ databases">
        <authorList>
            <person name="Sun Q."/>
            <person name="Ohkuma M."/>
        </authorList>
    </citation>
    <scope>NUCLEOTIDE SEQUENCE</scope>
    <source>
        <strain evidence="6">JCM 3090</strain>
    </source>
</reference>
<evidence type="ECO:0000313" key="6">
    <source>
        <dbReference type="EMBL" id="GGK05321.1"/>
    </source>
</evidence>
<proteinExistence type="predicted"/>
<evidence type="ECO:0000256" key="3">
    <source>
        <dbReference type="ARBA" id="ARBA00023002"/>
    </source>
</evidence>
<keyword evidence="7" id="KW-1185">Reference proteome</keyword>
<reference evidence="6" key="1">
    <citation type="journal article" date="2014" name="Int. J. Syst. Evol. Microbiol.">
        <title>Complete genome sequence of Corynebacterium casei LMG S-19264T (=DSM 44701T), isolated from a smear-ripened cheese.</title>
        <authorList>
            <consortium name="US DOE Joint Genome Institute (JGI-PGF)"/>
            <person name="Walter F."/>
            <person name="Albersmeier A."/>
            <person name="Kalinowski J."/>
            <person name="Ruckert C."/>
        </authorList>
    </citation>
    <scope>NUCLEOTIDE SEQUENCE</scope>
    <source>
        <strain evidence="6">JCM 3090</strain>
    </source>
</reference>
<dbReference type="PANTHER" id="PTHR42847:SF8">
    <property type="entry name" value="CONSERVED PROTEIN"/>
    <property type="match status" value="1"/>
</dbReference>
<accession>A0A8J3FCA7</accession>